<comment type="caution">
    <text evidence="1">The sequence shown here is derived from an EMBL/GenBank/DDBJ whole genome shotgun (WGS) entry which is preliminary data.</text>
</comment>
<protein>
    <submittedName>
        <fullName evidence="1">Uncharacterized protein</fullName>
    </submittedName>
</protein>
<dbReference type="Proteomes" id="UP001604277">
    <property type="component" value="Unassembled WGS sequence"/>
</dbReference>
<proteinExistence type="predicted"/>
<sequence>MRQQKGKEVASLSEAVEFGGGRESVSPRTHRVNLGLNHKEMDLVEDWVEHVRELSGGHEDPDFVPEYWACNLYPSELNVLDFTKLRDHYRVLERVRLIFPNKKDRPWSPPEGHVTIMSDAFACGIRLSLHPFFRAILMSYNVYPYQEFPNFWTQAVGTWLVWQEVNPDYDMPLYNFNTLFKLNKCARRDEEPKEGVKDWYYLTPREIYSLVITGHPSSIKHWRIQWL</sequence>
<evidence type="ECO:0000313" key="1">
    <source>
        <dbReference type="EMBL" id="KAL2529159.1"/>
    </source>
</evidence>
<reference evidence="2" key="1">
    <citation type="submission" date="2024-07" db="EMBL/GenBank/DDBJ databases">
        <title>Two chromosome-level genome assemblies of Korean endemic species Abeliophyllum distichum and Forsythia ovata (Oleaceae).</title>
        <authorList>
            <person name="Jang H."/>
        </authorList>
    </citation>
    <scope>NUCLEOTIDE SEQUENCE [LARGE SCALE GENOMIC DNA]</scope>
</reference>
<name>A0ABD1UVW9_9LAMI</name>
<organism evidence="1 2">
    <name type="scientific">Forsythia ovata</name>
    <dbReference type="NCBI Taxonomy" id="205694"/>
    <lineage>
        <taxon>Eukaryota</taxon>
        <taxon>Viridiplantae</taxon>
        <taxon>Streptophyta</taxon>
        <taxon>Embryophyta</taxon>
        <taxon>Tracheophyta</taxon>
        <taxon>Spermatophyta</taxon>
        <taxon>Magnoliopsida</taxon>
        <taxon>eudicotyledons</taxon>
        <taxon>Gunneridae</taxon>
        <taxon>Pentapetalae</taxon>
        <taxon>asterids</taxon>
        <taxon>lamiids</taxon>
        <taxon>Lamiales</taxon>
        <taxon>Oleaceae</taxon>
        <taxon>Forsythieae</taxon>
        <taxon>Forsythia</taxon>
    </lineage>
</organism>
<accession>A0ABD1UVW9</accession>
<keyword evidence="2" id="KW-1185">Reference proteome</keyword>
<dbReference type="AlphaFoldDB" id="A0ABD1UVW9"/>
<evidence type="ECO:0000313" key="2">
    <source>
        <dbReference type="Proteomes" id="UP001604277"/>
    </source>
</evidence>
<dbReference type="EMBL" id="JBFOLJ010000006">
    <property type="protein sequence ID" value="KAL2529159.1"/>
    <property type="molecule type" value="Genomic_DNA"/>
</dbReference>
<gene>
    <name evidence="1" type="ORF">Fot_21760</name>
</gene>